<name>A0A9Q0G2G9_9ROSI</name>
<sequence>MAKQTSLSFILLACILIIVNANLVCNASTTEDDRKEYIVYMGSLPQGDNYMAAAHHLSLLQEVIPASAKLELLTTRSWDFMGFSDAIVRKSPRNASDIVVGIIDGGIWPEIESFSDEGFGAPPAKWKGVCEGGTNFTCNKKIIGARKYSFDSARDDVGHGTHTASTAAGNIVKDVSFYGLGKGSARGGLPSARIAVYKGCGGVGSPCDSAAILAAFDDAIADGVDIISISIGTSLPFPFHVDTIAIGAFHAMVKGILTVQAAGNSGPTMASTSCVAPWKLGVAASSTDRRFITKLVLGNGKTLTGNSINTFTLNGTGFPIVFGKDAALPDCPDAAAAEACEDGCLDPKLVKGKIVICENPRKSGEAMRAGAVGAIFPTSSPDTSWVFPFPVVTFDTKEFEAVMLYAALTKSANGKILETEAIKDSGAPRAASFSSRGPNGFADDILKPDITAPGIDILAAYSPVSPPSGVSVDKRSTKYNILSGTSMACPHVAGVAAYVKASYPDWSPSAIKSAIMTTAWDMSSTKNPVGEFAYGSGHLNPVNATNPGLVYDASKDDYVNFLCIMGYDAKMLAAIAGERIRCTNGSQKGSPKDMNYPSMSAKVAAPRESFQIVFHRTVTNVGAPASTYKAQVVSSSILLKIEVVPQVLSFKSLNEKKSFNVTVSSKNFTSVMESASLVWSDGKHSVRSPIEYIVYMGSLPEGNNYMAASHQLSLLQEVIPARQGRSGVCFPKYKAGTADDAIMGLHGFRKSPRNASNIVVGMIDSGIWPEIESFSDEGFGAPPAKWKGVCQGGTNFTCNKKIIGARKYSFDSARDDGGHGTHTASTAAGNIVKDVSFYGLGKGSARGGLPSARIAVYKGCGGETCDSAAILSAFDDAIADGVDIISISIGTQLPSPFEKDTIAIGAFHAMAKGILTVQAAGNSGPTMASTACVAPWKLGVAASSTDRRFITKLILGNGNTLTGNSVNTFTLNGTGFPIVYGKDAALPDCPDAAAAEACEDGCLAPNLVKGKIVICEDPKRSGEAMRAGAVGAIFPSSRPDTPRVFPFPVVTFDTKDFEAVKLYAASTKSAKGKILETEAIKDSGAPLIASFSSRGPNGFADDILKPDITAPGIDILAAYSPVSPPSGDSVDKRASKYNIISGTSMACPHVAGVAAYVKASHPDWSPSAIKSAIMTTAWTMNSTKTPEGEFAYGSGHLNPVNATKPGLVYDASKDDYVNFLCSLGYDAQMLAAIAGERIRCTNGSKEGSPKDMNYPSMSAKVSPGTSFRVVFHRTATNVGAPASTYKAQLVSSPRLKIEVVPQLLSFKSLNEKKSFSVTVSSQNLTNVMESASLVWSDGKHSVRSPI</sequence>
<feature type="signal peptide" evidence="10">
    <location>
        <begin position="1"/>
        <end position="21"/>
    </location>
</feature>
<dbReference type="SUPFAM" id="SSF52743">
    <property type="entry name" value="Subtilisin-like"/>
    <property type="match status" value="2"/>
</dbReference>
<dbReference type="PANTHER" id="PTHR10795">
    <property type="entry name" value="PROPROTEIN CONVERTASE SUBTILISIN/KEXIN"/>
    <property type="match status" value="1"/>
</dbReference>
<proteinExistence type="inferred from homology"/>
<feature type="domain" description="Subtilisin-like protease fibronectin type-III" evidence="12">
    <location>
        <begin position="1251"/>
        <end position="1346"/>
    </location>
</feature>
<dbReference type="InterPro" id="IPR036852">
    <property type="entry name" value="Peptidase_S8/S53_dom_sf"/>
</dbReference>
<evidence type="ECO:0000256" key="1">
    <source>
        <dbReference type="ARBA" id="ARBA00004613"/>
    </source>
</evidence>
<accession>A0A9Q0G2G9</accession>
<dbReference type="GO" id="GO:0006508">
    <property type="term" value="P:proteolysis"/>
    <property type="evidence" value="ECO:0007669"/>
    <property type="project" value="UniProtKB-KW"/>
</dbReference>
<comment type="similarity">
    <text evidence="2 9">Belongs to the peptidase S8 family.</text>
</comment>
<dbReference type="CDD" id="cd02120">
    <property type="entry name" value="PA_subtilisin_like"/>
    <property type="match status" value="2"/>
</dbReference>
<dbReference type="OrthoDB" id="1735869at2759"/>
<feature type="active site" description="Charge relay system" evidence="8 9">
    <location>
        <position position="104"/>
    </location>
</feature>
<keyword evidence="3" id="KW-0964">Secreted</keyword>
<dbReference type="InterPro" id="IPR000209">
    <property type="entry name" value="Peptidase_S8/S53_dom"/>
</dbReference>
<evidence type="ECO:0000313" key="13">
    <source>
        <dbReference type="EMBL" id="KAJ4842344.1"/>
    </source>
</evidence>
<dbReference type="Gene3D" id="2.60.40.2310">
    <property type="match status" value="2"/>
</dbReference>
<dbReference type="Pfam" id="PF17766">
    <property type="entry name" value="fn3_6"/>
    <property type="match status" value="2"/>
</dbReference>
<feature type="active site" description="Charge relay system" evidence="9">
    <location>
        <position position="819"/>
    </location>
</feature>
<keyword evidence="7 9" id="KW-0720">Serine protease</keyword>
<dbReference type="CDD" id="cd04852">
    <property type="entry name" value="Peptidases_S8_3"/>
    <property type="match status" value="2"/>
</dbReference>
<dbReference type="PROSITE" id="PS00138">
    <property type="entry name" value="SUBTILASE_SER"/>
    <property type="match status" value="2"/>
</dbReference>
<evidence type="ECO:0000313" key="14">
    <source>
        <dbReference type="Proteomes" id="UP001141552"/>
    </source>
</evidence>
<evidence type="ECO:0000256" key="2">
    <source>
        <dbReference type="ARBA" id="ARBA00011073"/>
    </source>
</evidence>
<evidence type="ECO:0000256" key="4">
    <source>
        <dbReference type="ARBA" id="ARBA00022670"/>
    </source>
</evidence>
<evidence type="ECO:0000256" key="3">
    <source>
        <dbReference type="ARBA" id="ARBA00022525"/>
    </source>
</evidence>
<evidence type="ECO:0000256" key="7">
    <source>
        <dbReference type="ARBA" id="ARBA00022825"/>
    </source>
</evidence>
<evidence type="ECO:0000256" key="9">
    <source>
        <dbReference type="PROSITE-ProRule" id="PRU01240"/>
    </source>
</evidence>
<dbReference type="Gene3D" id="3.40.50.200">
    <property type="entry name" value="Peptidase S8/S53 domain"/>
    <property type="match status" value="2"/>
</dbReference>
<dbReference type="InterPro" id="IPR015500">
    <property type="entry name" value="Peptidase_S8_subtilisin-rel"/>
</dbReference>
<gene>
    <name evidence="13" type="ORF">Tsubulata_013756</name>
</gene>
<organism evidence="13 14">
    <name type="scientific">Turnera subulata</name>
    <dbReference type="NCBI Taxonomy" id="218843"/>
    <lineage>
        <taxon>Eukaryota</taxon>
        <taxon>Viridiplantae</taxon>
        <taxon>Streptophyta</taxon>
        <taxon>Embryophyta</taxon>
        <taxon>Tracheophyta</taxon>
        <taxon>Spermatophyta</taxon>
        <taxon>Magnoliopsida</taxon>
        <taxon>eudicotyledons</taxon>
        <taxon>Gunneridae</taxon>
        <taxon>Pentapetalae</taxon>
        <taxon>rosids</taxon>
        <taxon>fabids</taxon>
        <taxon>Malpighiales</taxon>
        <taxon>Passifloraceae</taxon>
        <taxon>Turnera</taxon>
    </lineage>
</organism>
<feature type="active site" description="Charge relay system" evidence="9">
    <location>
        <position position="1144"/>
    </location>
</feature>
<reference evidence="13" key="1">
    <citation type="submission" date="2022-02" db="EMBL/GenBank/DDBJ databases">
        <authorList>
            <person name="Henning P.M."/>
            <person name="McCubbin A.G."/>
            <person name="Shore J.S."/>
        </authorList>
    </citation>
    <scope>NUCLEOTIDE SEQUENCE</scope>
    <source>
        <strain evidence="13">F60SS</strain>
        <tissue evidence="13">Leaves</tissue>
    </source>
</reference>
<reference evidence="13" key="2">
    <citation type="journal article" date="2023" name="Plants (Basel)">
        <title>Annotation of the Turnera subulata (Passifloraceae) Draft Genome Reveals the S-Locus Evolved after the Divergence of Turneroideae from Passifloroideae in a Stepwise Manner.</title>
        <authorList>
            <person name="Henning P.M."/>
            <person name="Roalson E.H."/>
            <person name="Mir W."/>
            <person name="McCubbin A.G."/>
            <person name="Shore J.S."/>
        </authorList>
    </citation>
    <scope>NUCLEOTIDE SEQUENCE</scope>
    <source>
        <strain evidence="13">F60SS</strain>
    </source>
</reference>
<keyword evidence="5 10" id="KW-0732">Signal</keyword>
<dbReference type="Proteomes" id="UP001141552">
    <property type="component" value="Unassembled WGS sequence"/>
</dbReference>
<dbReference type="GO" id="GO:0004252">
    <property type="term" value="F:serine-type endopeptidase activity"/>
    <property type="evidence" value="ECO:0007669"/>
    <property type="project" value="UniProtKB-UniRule"/>
</dbReference>
<dbReference type="InterPro" id="IPR034197">
    <property type="entry name" value="Peptidases_S8_3"/>
</dbReference>
<feature type="active site" description="Charge relay system" evidence="8 9">
    <location>
        <position position="486"/>
    </location>
</feature>
<protein>
    <submittedName>
        <fullName evidence="13">Uncharacterized protein</fullName>
    </submittedName>
</protein>
<comment type="subcellular location">
    <subcellularLocation>
        <location evidence="1">Secreted</location>
    </subcellularLocation>
</comment>
<dbReference type="Gene3D" id="3.50.30.30">
    <property type="match status" value="2"/>
</dbReference>
<feature type="domain" description="Peptidase S8/S53" evidence="11">
    <location>
        <begin position="96"/>
        <end position="536"/>
    </location>
</feature>
<evidence type="ECO:0000256" key="10">
    <source>
        <dbReference type="SAM" id="SignalP"/>
    </source>
</evidence>
<dbReference type="GO" id="GO:0005576">
    <property type="term" value="C:extracellular region"/>
    <property type="evidence" value="ECO:0007669"/>
    <property type="project" value="UniProtKB-SubCell"/>
</dbReference>
<comment type="caution">
    <text evidence="13">The sequence shown here is derived from an EMBL/GenBank/DDBJ whole genome shotgun (WGS) entry which is preliminary data.</text>
</comment>
<dbReference type="EMBL" id="JAKUCV010002511">
    <property type="protein sequence ID" value="KAJ4842344.1"/>
    <property type="molecule type" value="Genomic_DNA"/>
</dbReference>
<dbReference type="PROSITE" id="PS51892">
    <property type="entry name" value="SUBTILASE"/>
    <property type="match status" value="2"/>
</dbReference>
<feature type="active site" description="Charge relay system" evidence="9">
    <location>
        <position position="764"/>
    </location>
</feature>
<evidence type="ECO:0000256" key="6">
    <source>
        <dbReference type="ARBA" id="ARBA00022801"/>
    </source>
</evidence>
<feature type="domain" description="Peptidase S8/S53" evidence="11">
    <location>
        <begin position="756"/>
        <end position="1193"/>
    </location>
</feature>
<feature type="non-terminal residue" evidence="13">
    <location>
        <position position="1"/>
    </location>
</feature>
<dbReference type="InterPro" id="IPR041469">
    <property type="entry name" value="Subtilisin-like_FN3"/>
</dbReference>
<feature type="chain" id="PRO_5040245084" evidence="10">
    <location>
        <begin position="22"/>
        <end position="1346"/>
    </location>
</feature>
<feature type="domain" description="Subtilisin-like protease fibronectin type-III" evidence="12">
    <location>
        <begin position="593"/>
        <end position="690"/>
    </location>
</feature>
<evidence type="ECO:0000259" key="12">
    <source>
        <dbReference type="Pfam" id="PF17766"/>
    </source>
</evidence>
<evidence type="ECO:0000256" key="5">
    <source>
        <dbReference type="ARBA" id="ARBA00022729"/>
    </source>
</evidence>
<dbReference type="InterPro" id="IPR023828">
    <property type="entry name" value="Peptidase_S8_Ser-AS"/>
</dbReference>
<dbReference type="InterPro" id="IPR045051">
    <property type="entry name" value="SBT"/>
</dbReference>
<keyword evidence="4 9" id="KW-0645">Protease</keyword>
<keyword evidence="6 9" id="KW-0378">Hydrolase</keyword>
<dbReference type="PRINTS" id="PR00723">
    <property type="entry name" value="SUBTILISIN"/>
</dbReference>
<dbReference type="Pfam" id="PF00082">
    <property type="entry name" value="Peptidase_S8"/>
    <property type="match status" value="2"/>
</dbReference>
<feature type="active site" description="Charge relay system" evidence="8 9">
    <location>
        <position position="159"/>
    </location>
</feature>
<evidence type="ECO:0000256" key="8">
    <source>
        <dbReference type="PIRSR" id="PIRSR615500-1"/>
    </source>
</evidence>
<keyword evidence="14" id="KW-1185">Reference proteome</keyword>
<evidence type="ECO:0000259" key="11">
    <source>
        <dbReference type="Pfam" id="PF00082"/>
    </source>
</evidence>